<evidence type="ECO:0000313" key="2">
    <source>
        <dbReference type="Proteomes" id="UP001054945"/>
    </source>
</evidence>
<keyword evidence="2" id="KW-1185">Reference proteome</keyword>
<protein>
    <recommendedName>
        <fullName evidence="3">Secreted protein</fullName>
    </recommendedName>
</protein>
<dbReference type="EMBL" id="BPLR01009759">
    <property type="protein sequence ID" value="GIY34373.1"/>
    <property type="molecule type" value="Genomic_DNA"/>
</dbReference>
<dbReference type="AlphaFoldDB" id="A0AAV4SIX0"/>
<reference evidence="1 2" key="1">
    <citation type="submission" date="2021-06" db="EMBL/GenBank/DDBJ databases">
        <title>Caerostris extrusa draft genome.</title>
        <authorList>
            <person name="Kono N."/>
            <person name="Arakawa K."/>
        </authorList>
    </citation>
    <scope>NUCLEOTIDE SEQUENCE [LARGE SCALE GENOMIC DNA]</scope>
</reference>
<comment type="caution">
    <text evidence="1">The sequence shown here is derived from an EMBL/GenBank/DDBJ whole genome shotgun (WGS) entry which is preliminary data.</text>
</comment>
<gene>
    <name evidence="1" type="ORF">CEXT_107431</name>
</gene>
<evidence type="ECO:0008006" key="3">
    <source>
        <dbReference type="Google" id="ProtNLM"/>
    </source>
</evidence>
<evidence type="ECO:0000313" key="1">
    <source>
        <dbReference type="EMBL" id="GIY34373.1"/>
    </source>
</evidence>
<sequence length="84" mass="9374">MAPLLSSVYGWGFSVCRFPLSLTSLPAPESEMMNGMLLPYTGVPGAANSFRDRPSLAVVWHISLPRKGMILHRNRIDQKGELRF</sequence>
<proteinExistence type="predicted"/>
<accession>A0AAV4SIX0</accession>
<dbReference type="Proteomes" id="UP001054945">
    <property type="component" value="Unassembled WGS sequence"/>
</dbReference>
<organism evidence="1 2">
    <name type="scientific">Caerostris extrusa</name>
    <name type="common">Bark spider</name>
    <name type="synonym">Caerostris bankana</name>
    <dbReference type="NCBI Taxonomy" id="172846"/>
    <lineage>
        <taxon>Eukaryota</taxon>
        <taxon>Metazoa</taxon>
        <taxon>Ecdysozoa</taxon>
        <taxon>Arthropoda</taxon>
        <taxon>Chelicerata</taxon>
        <taxon>Arachnida</taxon>
        <taxon>Araneae</taxon>
        <taxon>Araneomorphae</taxon>
        <taxon>Entelegynae</taxon>
        <taxon>Araneoidea</taxon>
        <taxon>Araneidae</taxon>
        <taxon>Caerostris</taxon>
    </lineage>
</organism>
<name>A0AAV4SIX0_CAEEX</name>